<accession>A0ABT7KA92</accession>
<evidence type="ECO:0000259" key="1">
    <source>
        <dbReference type="Pfam" id="PF00425"/>
    </source>
</evidence>
<dbReference type="GO" id="GO:0046820">
    <property type="term" value="F:4-amino-4-deoxychorismate synthase activity"/>
    <property type="evidence" value="ECO:0007669"/>
    <property type="project" value="UniProtKB-EC"/>
</dbReference>
<keyword evidence="2" id="KW-0032">Aminotransferase</keyword>
<dbReference type="PANTHER" id="PTHR11236">
    <property type="entry name" value="AMINOBENZOATE/ANTHRANILATE SYNTHASE"/>
    <property type="match status" value="1"/>
</dbReference>
<dbReference type="PANTHER" id="PTHR11236:SF50">
    <property type="entry name" value="AMINODEOXYCHORISMATE SYNTHASE COMPONENT 1"/>
    <property type="match status" value="1"/>
</dbReference>
<dbReference type="RefSeq" id="WP_285878482.1">
    <property type="nucleotide sequence ID" value="NZ_JARFYN010000007.1"/>
</dbReference>
<evidence type="ECO:0000313" key="2">
    <source>
        <dbReference type="EMBL" id="MDL2405540.1"/>
    </source>
</evidence>
<evidence type="ECO:0000313" key="3">
    <source>
        <dbReference type="Proteomes" id="UP001172630"/>
    </source>
</evidence>
<dbReference type="InterPro" id="IPR019999">
    <property type="entry name" value="Anth_synth_I-like"/>
</dbReference>
<proteinExistence type="predicted"/>
<name>A0ABT7KA92_9HYPH</name>
<dbReference type="Gene3D" id="3.60.120.10">
    <property type="entry name" value="Anthranilate synthase"/>
    <property type="match status" value="1"/>
</dbReference>
<sequence>MADAVPYVLFRDDSTGQVMIFTEPAEIIMAHTRAQFFDALDRMEKAKRRGKWLAGYMAYEAGHLFEDKLAAFAEENRETPLLCFGVFDAPATGDHPLTQPLQRLENEEFLTDATAAWDFPTYKERFGRLHWHIRQGDCYQANLTMPITARWSGDARAAFWSLIERQPVKYGALVDLGGPIILSRSPELFFRTDEDGWIETHPMKGTARRGANAAEDEEIITAMLSDEKTQAENRMIVDLLRNDISRITEVGTLDVPKLFEIETYPTVHQMVSHVQAKLRPAMTIRDVFAALFPCGSITGAPKMRAMEILHDLEDGPRDVYCGAIGMISPSGAMRFSVAIRTITLFDGGRAVFNVGGGIVFDSTAEAEYEECLLKARFAVGDRWIKR</sequence>
<dbReference type="InterPro" id="IPR005801">
    <property type="entry name" value="ADC_synthase"/>
</dbReference>
<keyword evidence="2" id="KW-0808">Transferase</keyword>
<dbReference type="EC" id="2.6.1.85" evidence="2"/>
<feature type="domain" description="Chorismate-utilising enzyme C-terminal" evidence="1">
    <location>
        <begin position="120"/>
        <end position="374"/>
    </location>
</feature>
<comment type="caution">
    <text evidence="2">The sequence shown here is derived from an EMBL/GenBank/DDBJ whole genome shotgun (WGS) entry which is preliminary data.</text>
</comment>
<dbReference type="InterPro" id="IPR005802">
    <property type="entry name" value="ADC_synth_comp_1"/>
</dbReference>
<dbReference type="NCBIfam" id="TIGR00553">
    <property type="entry name" value="pabB"/>
    <property type="match status" value="1"/>
</dbReference>
<dbReference type="InterPro" id="IPR015890">
    <property type="entry name" value="Chorismate_C"/>
</dbReference>
<dbReference type="EMBL" id="JARFYN010000007">
    <property type="protein sequence ID" value="MDL2405540.1"/>
    <property type="molecule type" value="Genomic_DNA"/>
</dbReference>
<gene>
    <name evidence="2" type="ORF">PY650_07660</name>
</gene>
<reference evidence="2" key="1">
    <citation type="submission" date="2023-06" db="EMBL/GenBank/DDBJ databases">
        <title>Phylogenetic Diversity of Rhizobium strains.</title>
        <authorList>
            <person name="Moura F.T."/>
            <person name="Helene L.C.F."/>
            <person name="Hungria M."/>
        </authorList>
    </citation>
    <scope>NUCLEOTIDE SEQUENCE</scope>
    <source>
        <strain evidence="2">CCGE524</strain>
    </source>
</reference>
<dbReference type="PRINTS" id="PR00095">
    <property type="entry name" value="ANTSNTHASEI"/>
</dbReference>
<dbReference type="Proteomes" id="UP001172630">
    <property type="component" value="Unassembled WGS sequence"/>
</dbReference>
<dbReference type="Pfam" id="PF00425">
    <property type="entry name" value="Chorismate_bind"/>
    <property type="match status" value="1"/>
</dbReference>
<protein>
    <submittedName>
        <fullName evidence="2">Aminodeoxychorismate synthase component I</fullName>
        <ecNumber evidence="2">2.6.1.85</ecNumber>
    </submittedName>
</protein>
<keyword evidence="3" id="KW-1185">Reference proteome</keyword>
<dbReference type="SUPFAM" id="SSF56322">
    <property type="entry name" value="ADC synthase"/>
    <property type="match status" value="1"/>
</dbReference>
<organism evidence="2 3">
    <name type="scientific">Rhizobium calliandrae</name>
    <dbReference type="NCBI Taxonomy" id="1312182"/>
    <lineage>
        <taxon>Bacteria</taxon>
        <taxon>Pseudomonadati</taxon>
        <taxon>Pseudomonadota</taxon>
        <taxon>Alphaproteobacteria</taxon>
        <taxon>Hyphomicrobiales</taxon>
        <taxon>Rhizobiaceae</taxon>
        <taxon>Rhizobium/Agrobacterium group</taxon>
        <taxon>Rhizobium</taxon>
    </lineage>
</organism>
<dbReference type="NCBIfam" id="NF005698">
    <property type="entry name" value="PRK07508.1"/>
    <property type="match status" value="1"/>
</dbReference>